<feature type="region of interest" description="Disordered" evidence="6">
    <location>
        <begin position="37"/>
        <end position="83"/>
    </location>
</feature>
<evidence type="ECO:0000313" key="9">
    <source>
        <dbReference type="Proteomes" id="UP001262410"/>
    </source>
</evidence>
<accession>A0ABU1JZQ3</accession>
<keyword evidence="7" id="KW-0732">Signal</keyword>
<feature type="compositionally biased region" description="Low complexity" evidence="6">
    <location>
        <begin position="39"/>
        <end position="51"/>
    </location>
</feature>
<keyword evidence="4" id="KW-1133">Transmembrane helix</keyword>
<dbReference type="Pfam" id="PF03743">
    <property type="entry name" value="TrbI"/>
    <property type="match status" value="1"/>
</dbReference>
<keyword evidence="9" id="KW-1185">Reference proteome</keyword>
<organism evidence="8 9">
    <name type="scientific">Inquilinus ginsengisoli</name>
    <dbReference type="NCBI Taxonomy" id="363840"/>
    <lineage>
        <taxon>Bacteria</taxon>
        <taxon>Pseudomonadati</taxon>
        <taxon>Pseudomonadota</taxon>
        <taxon>Alphaproteobacteria</taxon>
        <taxon>Rhodospirillales</taxon>
        <taxon>Rhodospirillaceae</taxon>
        <taxon>Inquilinus</taxon>
    </lineage>
</organism>
<keyword evidence="3" id="KW-0812">Transmembrane</keyword>
<gene>
    <name evidence="8" type="ORF">E9232_006366</name>
</gene>
<dbReference type="InterPro" id="IPR042217">
    <property type="entry name" value="T4SS_VirB10/TrbI"/>
</dbReference>
<evidence type="ECO:0000256" key="4">
    <source>
        <dbReference type="ARBA" id="ARBA00022989"/>
    </source>
</evidence>
<sequence>MRFHLAAAALALMAPAIAIAQPRDSLDGLRREIEGVLNQQAQASQADQSPPDRGPATDPAPGSAPAPSEDLSREDPTKPTGFNAVTATPYGYNGPTAKIAVGTIASAVVNMMANSDYPGPWRATLTQPLMNIDRSAIIAPTGSTVVGMTQRSSGPNEPINNRLVFTPLMIVLPDSRTIPLIGQYQLDGSGIAGVRDKVDYHFDIQAAAVGGSSIADALPGVIAEALGVDSASRIRDTVVSNLSDNGKAILERYTQLVPTVEIRPGAPVNIFFMRETIAPVWRAPERYSFQRPRR</sequence>
<dbReference type="RefSeq" id="WP_309801084.1">
    <property type="nucleotide sequence ID" value="NZ_JAVDPW010000014.1"/>
</dbReference>
<evidence type="ECO:0000256" key="3">
    <source>
        <dbReference type="ARBA" id="ARBA00022692"/>
    </source>
</evidence>
<feature type="chain" id="PRO_5046039064" evidence="7">
    <location>
        <begin position="21"/>
        <end position="294"/>
    </location>
</feature>
<evidence type="ECO:0000313" key="8">
    <source>
        <dbReference type="EMBL" id="MDR6293813.1"/>
    </source>
</evidence>
<feature type="signal peptide" evidence="7">
    <location>
        <begin position="1"/>
        <end position="20"/>
    </location>
</feature>
<evidence type="ECO:0000256" key="2">
    <source>
        <dbReference type="ARBA" id="ARBA00010265"/>
    </source>
</evidence>
<proteinExistence type="inferred from homology"/>
<dbReference type="Proteomes" id="UP001262410">
    <property type="component" value="Unassembled WGS sequence"/>
</dbReference>
<dbReference type="InterPro" id="IPR005498">
    <property type="entry name" value="T4SS_VirB10/TraB/TrbI"/>
</dbReference>
<dbReference type="Gene3D" id="2.40.128.260">
    <property type="entry name" value="Type IV secretion system, VirB10/TraB/TrbI"/>
    <property type="match status" value="1"/>
</dbReference>
<evidence type="ECO:0000256" key="6">
    <source>
        <dbReference type="SAM" id="MobiDB-lite"/>
    </source>
</evidence>
<protein>
    <submittedName>
        <fullName evidence="8">Type IV secretory pathway VirB10-like protein</fullName>
    </submittedName>
</protein>
<dbReference type="EMBL" id="JAVDPW010000014">
    <property type="protein sequence ID" value="MDR6293813.1"/>
    <property type="molecule type" value="Genomic_DNA"/>
</dbReference>
<reference evidence="8 9" key="1">
    <citation type="submission" date="2023-07" db="EMBL/GenBank/DDBJ databases">
        <title>Sorghum-associated microbial communities from plants grown in Nebraska, USA.</title>
        <authorList>
            <person name="Schachtman D."/>
        </authorList>
    </citation>
    <scope>NUCLEOTIDE SEQUENCE [LARGE SCALE GENOMIC DNA]</scope>
    <source>
        <strain evidence="8 9">584</strain>
    </source>
</reference>
<keyword evidence="5" id="KW-0472">Membrane</keyword>
<name>A0ABU1JZQ3_9PROT</name>
<comment type="caution">
    <text evidence="8">The sequence shown here is derived from an EMBL/GenBank/DDBJ whole genome shotgun (WGS) entry which is preliminary data.</text>
</comment>
<evidence type="ECO:0000256" key="5">
    <source>
        <dbReference type="ARBA" id="ARBA00023136"/>
    </source>
</evidence>
<evidence type="ECO:0000256" key="1">
    <source>
        <dbReference type="ARBA" id="ARBA00004167"/>
    </source>
</evidence>
<evidence type="ECO:0000256" key="7">
    <source>
        <dbReference type="SAM" id="SignalP"/>
    </source>
</evidence>
<dbReference type="CDD" id="cd16429">
    <property type="entry name" value="VirB10"/>
    <property type="match status" value="1"/>
</dbReference>
<comment type="similarity">
    <text evidence="2">Belongs to the TrbI/VirB10 family.</text>
</comment>
<comment type="subcellular location">
    <subcellularLocation>
        <location evidence="1">Membrane</location>
        <topology evidence="1">Single-pass membrane protein</topology>
    </subcellularLocation>
</comment>